<keyword evidence="3" id="KW-1185">Reference proteome</keyword>
<dbReference type="Proteomes" id="UP001243330">
    <property type="component" value="Unassembled WGS sequence"/>
</dbReference>
<organism evidence="2 3">
    <name type="scientific">Colletotrichum chrysophilum</name>
    <dbReference type="NCBI Taxonomy" id="1836956"/>
    <lineage>
        <taxon>Eukaryota</taxon>
        <taxon>Fungi</taxon>
        <taxon>Dikarya</taxon>
        <taxon>Ascomycota</taxon>
        <taxon>Pezizomycotina</taxon>
        <taxon>Sordariomycetes</taxon>
        <taxon>Hypocreomycetidae</taxon>
        <taxon>Glomerellales</taxon>
        <taxon>Glomerellaceae</taxon>
        <taxon>Colletotrichum</taxon>
        <taxon>Colletotrichum gloeosporioides species complex</taxon>
    </lineage>
</organism>
<dbReference type="AlphaFoldDB" id="A0AAD9EAD1"/>
<protein>
    <submittedName>
        <fullName evidence="2">Uncharacterized protein</fullName>
    </submittedName>
</protein>
<gene>
    <name evidence="2" type="ORF">CCHR01_13582</name>
</gene>
<reference evidence="2" key="1">
    <citation type="submission" date="2023-01" db="EMBL/GenBank/DDBJ databases">
        <title>Colletotrichum chrysophilum M932 genome sequence.</title>
        <authorList>
            <person name="Baroncelli R."/>
        </authorList>
    </citation>
    <scope>NUCLEOTIDE SEQUENCE</scope>
    <source>
        <strain evidence="2">M932</strain>
    </source>
</reference>
<feature type="compositionally biased region" description="Acidic residues" evidence="1">
    <location>
        <begin position="117"/>
        <end position="129"/>
    </location>
</feature>
<evidence type="ECO:0000313" key="2">
    <source>
        <dbReference type="EMBL" id="KAK1843794.1"/>
    </source>
</evidence>
<proteinExistence type="predicted"/>
<feature type="region of interest" description="Disordered" evidence="1">
    <location>
        <begin position="1"/>
        <end position="25"/>
    </location>
</feature>
<comment type="caution">
    <text evidence="2">The sequence shown here is derived from an EMBL/GenBank/DDBJ whole genome shotgun (WGS) entry which is preliminary data.</text>
</comment>
<name>A0AAD9EAD1_9PEZI</name>
<evidence type="ECO:0000256" key="1">
    <source>
        <dbReference type="SAM" id="MobiDB-lite"/>
    </source>
</evidence>
<sequence length="129" mass="13802">MVHGSWMAGLRDGPMDDHEEEGDAARYSREAGAVLGAAHRGCRRGRYCVEALPDTAGCPSRGTLHECPSFCCGLVPMGAPPPPTRNPIRGRDQGVTAPSSIRGLAYPRKKRKKEGVQDEGEEEEESGVG</sequence>
<dbReference type="EMBL" id="JAQOWY010000340">
    <property type="protein sequence ID" value="KAK1843794.1"/>
    <property type="molecule type" value="Genomic_DNA"/>
</dbReference>
<feature type="region of interest" description="Disordered" evidence="1">
    <location>
        <begin position="80"/>
        <end position="129"/>
    </location>
</feature>
<evidence type="ECO:0000313" key="3">
    <source>
        <dbReference type="Proteomes" id="UP001243330"/>
    </source>
</evidence>
<accession>A0AAD9EAD1</accession>